<dbReference type="eggNOG" id="COG1368">
    <property type="taxonomic scope" value="Bacteria"/>
</dbReference>
<feature type="transmembrane region" description="Helical" evidence="1">
    <location>
        <begin position="402"/>
        <end position="429"/>
    </location>
</feature>
<keyword evidence="1" id="KW-1133">Transmembrane helix</keyword>
<evidence type="ECO:0000313" key="4">
    <source>
        <dbReference type="Proteomes" id="UP000051223"/>
    </source>
</evidence>
<dbReference type="STRING" id="1423754.FC39_GL001031"/>
<dbReference type="InterPro" id="IPR017850">
    <property type="entry name" value="Alkaline_phosphatase_core_sf"/>
</dbReference>
<feature type="transmembrane region" description="Helical" evidence="1">
    <location>
        <begin position="43"/>
        <end position="66"/>
    </location>
</feature>
<feature type="transmembrane region" description="Helical" evidence="1">
    <location>
        <begin position="435"/>
        <end position="452"/>
    </location>
</feature>
<feature type="transmembrane region" description="Helical" evidence="1">
    <location>
        <begin position="12"/>
        <end position="31"/>
    </location>
</feature>
<proteinExistence type="predicted"/>
<feature type="transmembrane region" description="Helical" evidence="1">
    <location>
        <begin position="274"/>
        <end position="295"/>
    </location>
</feature>
<dbReference type="Gene3D" id="3.40.720.10">
    <property type="entry name" value="Alkaline Phosphatase, subunit A"/>
    <property type="match status" value="1"/>
</dbReference>
<evidence type="ECO:0000313" key="3">
    <source>
        <dbReference type="EMBL" id="KRM39609.1"/>
    </source>
</evidence>
<dbReference type="SUPFAM" id="SSF53649">
    <property type="entry name" value="Alkaline phosphatase-like"/>
    <property type="match status" value="1"/>
</dbReference>
<gene>
    <name evidence="3" type="ORF">FC39_GL001031</name>
</gene>
<feature type="transmembrane region" description="Helical" evidence="1">
    <location>
        <begin position="307"/>
        <end position="324"/>
    </location>
</feature>
<dbReference type="Pfam" id="PF00884">
    <property type="entry name" value="Sulfatase"/>
    <property type="match status" value="1"/>
</dbReference>
<protein>
    <submittedName>
        <fullName evidence="3">Glucan mod protein</fullName>
    </submittedName>
</protein>
<feature type="transmembrane region" description="Helical" evidence="1">
    <location>
        <begin position="245"/>
        <end position="262"/>
    </location>
</feature>
<organism evidence="3 4">
    <name type="scientific">Lactobacillus hamsteri DSM 5661 = JCM 6256</name>
    <dbReference type="NCBI Taxonomy" id="1423754"/>
    <lineage>
        <taxon>Bacteria</taxon>
        <taxon>Bacillati</taxon>
        <taxon>Bacillota</taxon>
        <taxon>Bacilli</taxon>
        <taxon>Lactobacillales</taxon>
        <taxon>Lactobacillaceae</taxon>
        <taxon>Lactobacillus</taxon>
    </lineage>
</organism>
<reference evidence="3 4" key="1">
    <citation type="journal article" date="2015" name="Genome Announc.">
        <title>Expanding the biotechnology potential of lactobacilli through comparative genomics of 213 strains and associated genera.</title>
        <authorList>
            <person name="Sun Z."/>
            <person name="Harris H.M."/>
            <person name="McCann A."/>
            <person name="Guo C."/>
            <person name="Argimon S."/>
            <person name="Zhang W."/>
            <person name="Yang X."/>
            <person name="Jeffery I.B."/>
            <person name="Cooney J.C."/>
            <person name="Kagawa T.F."/>
            <person name="Liu W."/>
            <person name="Song Y."/>
            <person name="Salvetti E."/>
            <person name="Wrobel A."/>
            <person name="Rasinkangas P."/>
            <person name="Parkhill J."/>
            <person name="Rea M.C."/>
            <person name="O'Sullivan O."/>
            <person name="Ritari J."/>
            <person name="Douillard F.P."/>
            <person name="Paul Ross R."/>
            <person name="Yang R."/>
            <person name="Briner A.E."/>
            <person name="Felis G.E."/>
            <person name="de Vos W.M."/>
            <person name="Barrangou R."/>
            <person name="Klaenhammer T.R."/>
            <person name="Caufield P.W."/>
            <person name="Cui Y."/>
            <person name="Zhang H."/>
            <person name="O'Toole P.W."/>
        </authorList>
    </citation>
    <scope>NUCLEOTIDE SEQUENCE [LARGE SCALE GENOMIC DNA]</scope>
    <source>
        <strain evidence="3 4">DSM 5661</strain>
    </source>
</reference>
<sequence>MKESKKKSLTLWQIGCLLLATFFMLVQVYHFGGSLSRFPLGSLLRFIPVMAQNATMIFVPMVFGAVYSKKKVHPTESFRFWLLAVVTLVLLYLVYFFRLPGRFNMWRLWGVFFPVLTSTSVLLAGLIFSLLLQPYLYDLQHKLTTKQNLLLLSGLTVVGFATSAGTMEFNYSIYGVYLILYFAWGMFLAHLSINSKVFKWTILGGILSFLVVLVGVPGFNGVYWYQLLSGRSNGVEAWNRFFLNNPTSPFMALMVITAFLIFRKVIVSFTAREMRYFIPVIVFMDAPVTGGLMRSFRFTNSAGLNKFLMIIIMMIISLLLTKLYEKYLFRIKPFRRTVLLLGKRNNLAEIVVDAWNGTVAWVIENRVRLLTWGWFYILSFASFLIESDNLRIQITTATDINAVIFLLGTRFFAIILTAIFLDAMFAIFYFVTTRYWTSTVLVSVVAIGWAVANKVKLNLRGEPIYPSELSEAANMKTLIPMIGQKLLIVVGIALIIIIALDIFLEIKFPIKKKGSWKRRGIWALLSLLLFLTPLRFNHDGGIIYHINRGFDNKQSFRNPERDIQINGPVLNFLNYIDLQIMNKPENYSQSTINHLNSKYQKVADEINKSRKNELKNQTVVFNLSESFVDPYTFPTIKIDKSAPNPVKFIQTMQKRGTYGNMLSAGYGGGTANMEWETLTGLNMGMFRSTLTPYVQVVPRYKFYPTIGMSFAYKSAVHPFIGTYYSRVEDYKRFKFNKFEYLGSKYKIIDQKKLGKSSYNSDFTTYANGLRQINSRKDGQFINLISIQNHMPYNDWYPKNEYMGKISGDLFKGGAVKQQMATYIKGVQYTDKAVKQFIGQIDKIKKPITVVFYGDHYPSILSQSYTSQYPIQMHSTRYFIYSNKYARDHGAKSKLTKNTNYVNTSDFIAMMLEQTNSKVTPYQALLTEVHKKLPAISINFEGDKGFEMVDQKGRKVDPKSLTSEQQALLKDYETVQYDMTAGDAYGLSAKGFYR</sequence>
<name>A0A0R1YI99_9LACO</name>
<dbReference type="AlphaFoldDB" id="A0A0R1YI99"/>
<comment type="caution">
    <text evidence="3">The sequence shown here is derived from an EMBL/GenBank/DDBJ whole genome shotgun (WGS) entry which is preliminary data.</text>
</comment>
<feature type="transmembrane region" description="Helical" evidence="1">
    <location>
        <begin position="486"/>
        <end position="508"/>
    </location>
</feature>
<accession>A0A0R1YI99</accession>
<keyword evidence="1" id="KW-0812">Transmembrane</keyword>
<feature type="transmembrane region" description="Helical" evidence="1">
    <location>
        <begin position="200"/>
        <end position="225"/>
    </location>
</feature>
<evidence type="ECO:0000259" key="2">
    <source>
        <dbReference type="Pfam" id="PF00884"/>
    </source>
</evidence>
<dbReference type="Proteomes" id="UP000051223">
    <property type="component" value="Unassembled WGS sequence"/>
</dbReference>
<dbReference type="RefSeq" id="WP_025081306.1">
    <property type="nucleotide sequence ID" value="NZ_AZGI01000035.1"/>
</dbReference>
<dbReference type="OrthoDB" id="243547at2"/>
<dbReference type="EMBL" id="AZGI01000035">
    <property type="protein sequence ID" value="KRM39609.1"/>
    <property type="molecule type" value="Genomic_DNA"/>
</dbReference>
<evidence type="ECO:0000256" key="1">
    <source>
        <dbReference type="SAM" id="Phobius"/>
    </source>
</evidence>
<feature type="transmembrane region" description="Helical" evidence="1">
    <location>
        <begin position="109"/>
        <end position="137"/>
    </location>
</feature>
<feature type="transmembrane region" description="Helical" evidence="1">
    <location>
        <begin position="78"/>
        <end position="97"/>
    </location>
</feature>
<feature type="domain" description="Sulfatase N-terminal" evidence="2">
    <location>
        <begin position="617"/>
        <end position="915"/>
    </location>
</feature>
<keyword evidence="1" id="KW-0472">Membrane</keyword>
<feature type="transmembrane region" description="Helical" evidence="1">
    <location>
        <begin position="149"/>
        <end position="167"/>
    </location>
</feature>
<feature type="transmembrane region" description="Helical" evidence="1">
    <location>
        <begin position="173"/>
        <end position="193"/>
    </location>
</feature>
<dbReference type="PATRIC" id="fig|1423754.3.peg.1059"/>
<dbReference type="CDD" id="cd16015">
    <property type="entry name" value="LTA_synthase"/>
    <property type="match status" value="1"/>
</dbReference>
<dbReference type="InterPro" id="IPR000917">
    <property type="entry name" value="Sulfatase_N"/>
</dbReference>
<keyword evidence="4" id="KW-1185">Reference proteome</keyword>